<gene>
    <name evidence="2" type="ORF">EH31_10520</name>
</gene>
<dbReference type="Proteomes" id="UP000027647">
    <property type="component" value="Unassembled WGS sequence"/>
</dbReference>
<organism evidence="2 3">
    <name type="scientific">Erythrobacter longus</name>
    <dbReference type="NCBI Taxonomy" id="1044"/>
    <lineage>
        <taxon>Bacteria</taxon>
        <taxon>Pseudomonadati</taxon>
        <taxon>Pseudomonadota</taxon>
        <taxon>Alphaproteobacteria</taxon>
        <taxon>Sphingomonadales</taxon>
        <taxon>Erythrobacteraceae</taxon>
        <taxon>Erythrobacter/Porphyrobacter group</taxon>
        <taxon>Erythrobacter</taxon>
    </lineage>
</organism>
<feature type="transmembrane region" description="Helical" evidence="1">
    <location>
        <begin position="64"/>
        <end position="81"/>
    </location>
</feature>
<keyword evidence="3" id="KW-1185">Reference proteome</keyword>
<dbReference type="RefSeq" id="WP_034959956.1">
    <property type="nucleotide sequence ID" value="NZ_JMIW01000003.1"/>
</dbReference>
<evidence type="ECO:0000313" key="3">
    <source>
        <dbReference type="Proteomes" id="UP000027647"/>
    </source>
</evidence>
<name>A0A074MY16_ERYLO</name>
<comment type="caution">
    <text evidence="2">The sequence shown here is derived from an EMBL/GenBank/DDBJ whole genome shotgun (WGS) entry which is preliminary data.</text>
</comment>
<protein>
    <submittedName>
        <fullName evidence="2">Uncharacterized protein</fullName>
    </submittedName>
</protein>
<reference evidence="2 3" key="1">
    <citation type="submission" date="2014-04" db="EMBL/GenBank/DDBJ databases">
        <title>A comprehensive comparison of genomes of Erythrobacter spp. strains.</title>
        <authorList>
            <person name="Zheng Q."/>
        </authorList>
    </citation>
    <scope>NUCLEOTIDE SEQUENCE [LARGE SCALE GENOMIC DNA]</scope>
    <source>
        <strain evidence="2 3">DSM 6997</strain>
    </source>
</reference>
<keyword evidence="1" id="KW-0472">Membrane</keyword>
<proteinExistence type="predicted"/>
<dbReference type="AlphaFoldDB" id="A0A074MY16"/>
<keyword evidence="1" id="KW-1133">Transmembrane helix</keyword>
<dbReference type="EMBL" id="JMIW01000003">
    <property type="protein sequence ID" value="KEO90512.1"/>
    <property type="molecule type" value="Genomic_DNA"/>
</dbReference>
<accession>A0A074MY16</accession>
<feature type="transmembrane region" description="Helical" evidence="1">
    <location>
        <begin position="6"/>
        <end position="32"/>
    </location>
</feature>
<keyword evidence="1" id="KW-0812">Transmembrane</keyword>
<sequence>MKHDSLIAWTSIYIAVGIMALICAVLSVLVTADDWRTGRWRPALETGLDKALFLPKTWLRWQANYMRGAPVIIAIAVYYASDVGFQVFSDL</sequence>
<evidence type="ECO:0000313" key="2">
    <source>
        <dbReference type="EMBL" id="KEO90512.1"/>
    </source>
</evidence>
<evidence type="ECO:0000256" key="1">
    <source>
        <dbReference type="SAM" id="Phobius"/>
    </source>
</evidence>
<dbReference type="eggNOG" id="ENOG5030QXW">
    <property type="taxonomic scope" value="Bacteria"/>
</dbReference>